<dbReference type="GO" id="GO:0005524">
    <property type="term" value="F:ATP binding"/>
    <property type="evidence" value="ECO:0007669"/>
    <property type="project" value="UniProtKB-KW"/>
</dbReference>
<evidence type="ECO:0000313" key="1">
    <source>
        <dbReference type="EMBL" id="KOP51443.1"/>
    </source>
</evidence>
<dbReference type="RefSeq" id="WP_053486740.1">
    <property type="nucleotide sequence ID" value="NZ_JUEU01000307.1"/>
</dbReference>
<accession>A0ABR5JG08</accession>
<name>A0ABR5JG08_9PSED</name>
<proteinExistence type="predicted"/>
<dbReference type="SUPFAM" id="SSF55874">
    <property type="entry name" value="ATPase domain of HSP90 chaperone/DNA topoisomerase II/histidine kinase"/>
    <property type="match status" value="1"/>
</dbReference>
<dbReference type="Gene3D" id="3.30.565.10">
    <property type="entry name" value="Histidine kinase-like ATPase, C-terminal domain"/>
    <property type="match status" value="1"/>
</dbReference>
<keyword evidence="1" id="KW-0547">Nucleotide-binding</keyword>
<dbReference type="EMBL" id="JUEU01000307">
    <property type="protein sequence ID" value="KOP51443.1"/>
    <property type="molecule type" value="Genomic_DNA"/>
</dbReference>
<gene>
    <name evidence="1" type="ORF">OX90_27300</name>
</gene>
<evidence type="ECO:0000313" key="2">
    <source>
        <dbReference type="Proteomes" id="UP000037201"/>
    </source>
</evidence>
<keyword evidence="2" id="KW-1185">Reference proteome</keyword>
<reference evidence="1 2" key="1">
    <citation type="submission" date="2014-12" db="EMBL/GenBank/DDBJ databases">
        <authorList>
            <person name="Baeyen S."/>
        </authorList>
    </citation>
    <scope>NUCLEOTIDE SEQUENCE [LARGE SCALE GENOMIC DNA]</scope>
    <source>
        <strain evidence="1 2">LMG 28496</strain>
    </source>
</reference>
<comment type="caution">
    <text evidence="1">The sequence shown here is derived from an EMBL/GenBank/DDBJ whole genome shotgun (WGS) entry which is preliminary data.</text>
</comment>
<dbReference type="InterPro" id="IPR036890">
    <property type="entry name" value="HATPase_C_sf"/>
</dbReference>
<reference evidence="1 2" key="2">
    <citation type="submission" date="2015-09" db="EMBL/GenBank/DDBJ databases">
        <title>Genome analysis of Pseudomonas syringae pv. porri LMG.</title>
        <authorList>
            <person name="Rombouts S."/>
        </authorList>
    </citation>
    <scope>NUCLEOTIDE SEQUENCE [LARGE SCALE GENOMIC DNA]</scope>
    <source>
        <strain evidence="1 2">LMG 28496</strain>
    </source>
</reference>
<sequence>MNSPYEMTIDLNVLDHLGINLYSNVAAVLTEIVANAWDADAKKVTIDYDYQRQQITITDNGIGMTVRDMNEKFLKVGYRRRVKDKTTTALGRHVMGRKGLGKLSLFSIAENVRVESIKEGEKHGLKMAVSRIREAINGRESRYVPDAMISEELTVEIGTKIVLSELKKGRVPSTLIALRRRLARRFSVIGSKDFSVLIDGSPVSAADRDDIRAVEYIWHIGTEEDAERNSSAPNLKATALLPSRLDGWDSAWVVKGWIGTAVKPKMLVDADNNNLNSIVLMAHGRLIQENILDNINDGRLYTKYLTGQLEADFLDFDSDDDIATSDRQRIQESDPRSAAMSAYLKVLLSKIEPQWAKWRREFGALEIAEEHPVIKEWFQSLDESYREQAKVLLSKVNSLPIDDPEDRRMVLRDSIMAFERLKLRGTVHELINAVEIGADKLIPLIAQRDTLEASLYRDIIKSRIEVIRVFNKIVDDDEKEKALQQHLFDHMWLLDPTWERADGSELIESRLMQEGVVVEDLTAKESLGRVDIKYRTVLGTHIIVELKRARRRMGILELQNQGMLYVDKLQKILAAQGRHGEKIEVVFVIGPPLVDEGYNQQRVSNMLEAISPGSRIVHFDTLINGALKAYQAYIDSNKELDRIDKVVARLT</sequence>
<keyword evidence="1" id="KW-0067">ATP-binding</keyword>
<dbReference type="Pfam" id="PF13589">
    <property type="entry name" value="HATPase_c_3"/>
    <property type="match status" value="1"/>
</dbReference>
<organism evidence="1 2">
    <name type="scientific">Pseudomonas coronafaciens pv. porri</name>
    <dbReference type="NCBI Taxonomy" id="83964"/>
    <lineage>
        <taxon>Bacteria</taxon>
        <taxon>Pseudomonadati</taxon>
        <taxon>Pseudomonadota</taxon>
        <taxon>Gammaproteobacteria</taxon>
        <taxon>Pseudomonadales</taxon>
        <taxon>Pseudomonadaceae</taxon>
        <taxon>Pseudomonas</taxon>
        <taxon>Pseudomonas coronafaciens</taxon>
    </lineage>
</organism>
<dbReference type="Proteomes" id="UP000037201">
    <property type="component" value="Unassembled WGS sequence"/>
</dbReference>
<protein>
    <submittedName>
        <fullName evidence="1">ATP-binding protein</fullName>
    </submittedName>
</protein>